<dbReference type="STRING" id="321763.SAMN04488692_11157"/>
<dbReference type="InterPro" id="IPR004045">
    <property type="entry name" value="Glutathione_S-Trfase_N"/>
</dbReference>
<dbReference type="EMBL" id="FNGO01000011">
    <property type="protein sequence ID" value="SDL91216.1"/>
    <property type="molecule type" value="Genomic_DNA"/>
</dbReference>
<reference evidence="2 3" key="1">
    <citation type="submission" date="2016-10" db="EMBL/GenBank/DDBJ databases">
        <authorList>
            <person name="de Groot N.N."/>
        </authorList>
    </citation>
    <scope>NUCLEOTIDE SEQUENCE [LARGE SCALE GENOMIC DNA]</scope>
    <source>
        <strain evidence="2 3">SLAS-1</strain>
    </source>
</reference>
<dbReference type="PANTHER" id="PTHR43968">
    <property type="match status" value="1"/>
</dbReference>
<dbReference type="InterPro" id="IPR011767">
    <property type="entry name" value="GLR_AS"/>
</dbReference>
<dbReference type="AlphaFoldDB" id="A0A1G9NX86"/>
<accession>A0A1G9NX86</accession>
<dbReference type="PROSITE" id="PS51354">
    <property type="entry name" value="GLUTAREDOXIN_2"/>
    <property type="match status" value="1"/>
</dbReference>
<dbReference type="CDD" id="cd00570">
    <property type="entry name" value="GST_N_family"/>
    <property type="match status" value="1"/>
</dbReference>
<evidence type="ECO:0000313" key="2">
    <source>
        <dbReference type="EMBL" id="SDL91216.1"/>
    </source>
</evidence>
<dbReference type="OrthoDB" id="9795531at2"/>
<dbReference type="PROSITE" id="PS50404">
    <property type="entry name" value="GST_NTER"/>
    <property type="match status" value="1"/>
</dbReference>
<dbReference type="PROSITE" id="PS00195">
    <property type="entry name" value="GLUTAREDOXIN_1"/>
    <property type="match status" value="1"/>
</dbReference>
<evidence type="ECO:0000259" key="1">
    <source>
        <dbReference type="PROSITE" id="PS50404"/>
    </source>
</evidence>
<proteinExistence type="predicted"/>
<dbReference type="GO" id="GO:0005737">
    <property type="term" value="C:cytoplasm"/>
    <property type="evidence" value="ECO:0007669"/>
    <property type="project" value="TreeGrafter"/>
</dbReference>
<dbReference type="Gene3D" id="3.40.30.10">
    <property type="entry name" value="Glutaredoxin"/>
    <property type="match status" value="1"/>
</dbReference>
<dbReference type="InterPro" id="IPR050983">
    <property type="entry name" value="GST_Omega/HSP26"/>
</dbReference>
<dbReference type="Pfam" id="PF13417">
    <property type="entry name" value="GST_N_3"/>
    <property type="match status" value="1"/>
</dbReference>
<sequence>MSENLELFYMPYCPFCKKVTRFLKEKNIEEEVELKNINKDSEAHEKLKKTGGEDQVPCLFIDGEPMYESNDIIEWLKENKVE</sequence>
<dbReference type="SUPFAM" id="SSF52833">
    <property type="entry name" value="Thioredoxin-like"/>
    <property type="match status" value="1"/>
</dbReference>
<dbReference type="Proteomes" id="UP000199476">
    <property type="component" value="Unassembled WGS sequence"/>
</dbReference>
<name>A0A1G9NX86_9FIRM</name>
<dbReference type="InterPro" id="IPR036249">
    <property type="entry name" value="Thioredoxin-like_sf"/>
</dbReference>
<organism evidence="2 3">
    <name type="scientific">Halarsenatibacter silvermanii</name>
    <dbReference type="NCBI Taxonomy" id="321763"/>
    <lineage>
        <taxon>Bacteria</taxon>
        <taxon>Bacillati</taxon>
        <taxon>Bacillota</taxon>
        <taxon>Clostridia</taxon>
        <taxon>Halanaerobiales</taxon>
        <taxon>Halarsenatibacteraceae</taxon>
        <taxon>Halarsenatibacter</taxon>
    </lineage>
</organism>
<feature type="domain" description="GST N-terminal" evidence="1">
    <location>
        <begin position="3"/>
        <end position="82"/>
    </location>
</feature>
<protein>
    <submittedName>
        <fullName evidence="2">Glutaredoxin</fullName>
    </submittedName>
</protein>
<evidence type="ECO:0000313" key="3">
    <source>
        <dbReference type="Proteomes" id="UP000199476"/>
    </source>
</evidence>
<keyword evidence="3" id="KW-1185">Reference proteome</keyword>
<dbReference type="RefSeq" id="WP_089760267.1">
    <property type="nucleotide sequence ID" value="NZ_FNGO01000011.1"/>
</dbReference>
<gene>
    <name evidence="2" type="ORF">SAMN04488692_11157</name>
</gene>
<dbReference type="PANTHER" id="PTHR43968:SF6">
    <property type="entry name" value="GLUTATHIONE S-TRANSFERASE OMEGA"/>
    <property type="match status" value="1"/>
</dbReference>